<dbReference type="InParanoid" id="A0A3N4LAI1"/>
<evidence type="ECO:0000256" key="6">
    <source>
        <dbReference type="SAM" id="Phobius"/>
    </source>
</evidence>
<evidence type="ECO:0000313" key="7">
    <source>
        <dbReference type="EMBL" id="RPB18482.1"/>
    </source>
</evidence>
<feature type="compositionally biased region" description="Basic and acidic residues" evidence="5">
    <location>
        <begin position="162"/>
        <end position="176"/>
    </location>
</feature>
<reference evidence="7 8" key="1">
    <citation type="journal article" date="2018" name="Nat. Ecol. Evol.">
        <title>Pezizomycetes genomes reveal the molecular basis of ectomycorrhizal truffle lifestyle.</title>
        <authorList>
            <person name="Murat C."/>
            <person name="Payen T."/>
            <person name="Noel B."/>
            <person name="Kuo A."/>
            <person name="Morin E."/>
            <person name="Chen J."/>
            <person name="Kohler A."/>
            <person name="Krizsan K."/>
            <person name="Balestrini R."/>
            <person name="Da Silva C."/>
            <person name="Montanini B."/>
            <person name="Hainaut M."/>
            <person name="Levati E."/>
            <person name="Barry K.W."/>
            <person name="Belfiori B."/>
            <person name="Cichocki N."/>
            <person name="Clum A."/>
            <person name="Dockter R.B."/>
            <person name="Fauchery L."/>
            <person name="Guy J."/>
            <person name="Iotti M."/>
            <person name="Le Tacon F."/>
            <person name="Lindquist E.A."/>
            <person name="Lipzen A."/>
            <person name="Malagnac F."/>
            <person name="Mello A."/>
            <person name="Molinier V."/>
            <person name="Miyauchi S."/>
            <person name="Poulain J."/>
            <person name="Riccioni C."/>
            <person name="Rubini A."/>
            <person name="Sitrit Y."/>
            <person name="Splivallo R."/>
            <person name="Traeger S."/>
            <person name="Wang M."/>
            <person name="Zifcakova L."/>
            <person name="Wipf D."/>
            <person name="Zambonelli A."/>
            <person name="Paolocci F."/>
            <person name="Nowrousian M."/>
            <person name="Ottonello S."/>
            <person name="Baldrian P."/>
            <person name="Spatafora J.W."/>
            <person name="Henrissat B."/>
            <person name="Nagy L.G."/>
            <person name="Aury J.M."/>
            <person name="Wincker P."/>
            <person name="Grigoriev I.V."/>
            <person name="Bonfante P."/>
            <person name="Martin F.M."/>
        </authorList>
    </citation>
    <scope>NUCLEOTIDE SEQUENCE [LARGE SCALE GENOMIC DNA]</scope>
    <source>
        <strain evidence="7 8">ATCC MYA-4762</strain>
    </source>
</reference>
<dbReference type="OrthoDB" id="262547at2759"/>
<dbReference type="Proteomes" id="UP000267821">
    <property type="component" value="Unassembled WGS sequence"/>
</dbReference>
<dbReference type="Pfam" id="PF02535">
    <property type="entry name" value="Zip"/>
    <property type="match status" value="1"/>
</dbReference>
<evidence type="ECO:0000256" key="1">
    <source>
        <dbReference type="ARBA" id="ARBA00004141"/>
    </source>
</evidence>
<feature type="transmembrane region" description="Helical" evidence="6">
    <location>
        <begin position="489"/>
        <end position="509"/>
    </location>
</feature>
<feature type="transmembrane region" description="Helical" evidence="6">
    <location>
        <begin position="20"/>
        <end position="40"/>
    </location>
</feature>
<protein>
    <recommendedName>
        <fullName evidence="9">Zinc/iron permease</fullName>
    </recommendedName>
</protein>
<dbReference type="PANTHER" id="PTHR11040:SF210">
    <property type="entry name" value="ZINC-REGULATED TRANSPORTER 3"/>
    <property type="match status" value="1"/>
</dbReference>
<evidence type="ECO:0000256" key="2">
    <source>
        <dbReference type="ARBA" id="ARBA00022692"/>
    </source>
</evidence>
<organism evidence="7 8">
    <name type="scientific">Terfezia boudieri ATCC MYA-4762</name>
    <dbReference type="NCBI Taxonomy" id="1051890"/>
    <lineage>
        <taxon>Eukaryota</taxon>
        <taxon>Fungi</taxon>
        <taxon>Dikarya</taxon>
        <taxon>Ascomycota</taxon>
        <taxon>Pezizomycotina</taxon>
        <taxon>Pezizomycetes</taxon>
        <taxon>Pezizales</taxon>
        <taxon>Pezizaceae</taxon>
        <taxon>Terfezia</taxon>
    </lineage>
</organism>
<feature type="transmembrane region" description="Helical" evidence="6">
    <location>
        <begin position="61"/>
        <end position="81"/>
    </location>
</feature>
<accession>A0A3N4LAI1</accession>
<evidence type="ECO:0000256" key="5">
    <source>
        <dbReference type="SAM" id="MobiDB-lite"/>
    </source>
</evidence>
<keyword evidence="2 6" id="KW-0812">Transmembrane</keyword>
<feature type="transmembrane region" description="Helical" evidence="6">
    <location>
        <begin position="458"/>
        <end position="477"/>
    </location>
</feature>
<dbReference type="EMBL" id="ML121626">
    <property type="protein sequence ID" value="RPB18482.1"/>
    <property type="molecule type" value="Genomic_DNA"/>
</dbReference>
<dbReference type="GO" id="GO:0016020">
    <property type="term" value="C:membrane"/>
    <property type="evidence" value="ECO:0007669"/>
    <property type="project" value="UniProtKB-SubCell"/>
</dbReference>
<keyword evidence="3 6" id="KW-1133">Transmembrane helix</keyword>
<keyword evidence="4 6" id="KW-0472">Membrane</keyword>
<dbReference type="PANTHER" id="PTHR11040">
    <property type="entry name" value="ZINC/IRON TRANSPORTER"/>
    <property type="match status" value="1"/>
</dbReference>
<feature type="transmembrane region" description="Helical" evidence="6">
    <location>
        <begin position="101"/>
        <end position="121"/>
    </location>
</feature>
<evidence type="ECO:0000256" key="4">
    <source>
        <dbReference type="ARBA" id="ARBA00023136"/>
    </source>
</evidence>
<dbReference type="InterPro" id="IPR003689">
    <property type="entry name" value="ZIP"/>
</dbReference>
<dbReference type="STRING" id="1051890.A0A3N4LAI1"/>
<feature type="region of interest" description="Disordered" evidence="5">
    <location>
        <begin position="155"/>
        <end position="176"/>
    </location>
</feature>
<dbReference type="AlphaFoldDB" id="A0A3N4LAI1"/>
<feature type="transmembrane region" description="Helical" evidence="6">
    <location>
        <begin position="414"/>
        <end position="438"/>
    </location>
</feature>
<proteinExistence type="predicted"/>
<evidence type="ECO:0000256" key="3">
    <source>
        <dbReference type="ARBA" id="ARBA00022989"/>
    </source>
</evidence>
<sequence length="512" mass="55024">MASVSANEAFWAAQSNDVRGWILSLVSGVACMLGSSIICVDLLTKHIPKWRHFNIRENSPFLSASLSLSFGVMIFSALYGILPEASLYLINGGKSPQAAKFMSIGFFMVGVIGLSFVSEILHRCLPSSIVHCEHGTKKSEHEAHHQDERLASHIDDDDDIDEHGPHEHYHDINEHPLERPVIIAQQTDGNAHAQPLMSEATPLLQHQHQHQHSPTAPRAPSLKLRLSGSVASLVTGKGMCVATGDGKCYGYTEAPLCDRMCLGHIKAAKASRGGSISAAGSTSGHRHLIQSQELVIEQQDVEMALGHDRGIESSMHSHDRYPHSFGGPVNVGAGHPGPTHAGHHHVPKNEYLSIGLQTSLAIALHKIPEGFITFATNHANPRLGFAVFLALSIHNISEGFIISLPLFLASKSRALAMTWACLLGGLSQPAGALCAYLWFRSTRDGDGNEDVGSRDVVYGVLFAITAGIMCNVALQLYGQAVGIYHSQRLPMVCAFVGMGVLGMSFAMTAGGE</sequence>
<name>A0A3N4LAI1_9PEZI</name>
<dbReference type="GO" id="GO:0005385">
    <property type="term" value="F:zinc ion transmembrane transporter activity"/>
    <property type="evidence" value="ECO:0007669"/>
    <property type="project" value="TreeGrafter"/>
</dbReference>
<evidence type="ECO:0008006" key="9">
    <source>
        <dbReference type="Google" id="ProtNLM"/>
    </source>
</evidence>
<comment type="subcellular location">
    <subcellularLocation>
        <location evidence="1">Membrane</location>
        <topology evidence="1">Multi-pass membrane protein</topology>
    </subcellularLocation>
</comment>
<gene>
    <name evidence="7" type="ORF">L211DRAFT_75980</name>
</gene>
<keyword evidence="8" id="KW-1185">Reference proteome</keyword>
<dbReference type="FunCoup" id="A0A3N4LAI1">
    <property type="interactions" value="9"/>
</dbReference>
<evidence type="ECO:0000313" key="8">
    <source>
        <dbReference type="Proteomes" id="UP000267821"/>
    </source>
</evidence>